<evidence type="ECO:0000313" key="4">
    <source>
        <dbReference type="Proteomes" id="UP001141619"/>
    </source>
</evidence>
<dbReference type="Proteomes" id="UP001141619">
    <property type="component" value="Unassembled WGS sequence"/>
</dbReference>
<dbReference type="Pfam" id="PF13116">
    <property type="entry name" value="YhdP"/>
    <property type="match status" value="1"/>
</dbReference>
<keyword evidence="1" id="KW-1133">Transmembrane helix</keyword>
<feature type="transmembrane region" description="Helical" evidence="1">
    <location>
        <begin position="36"/>
        <end position="56"/>
    </location>
</feature>
<keyword evidence="1" id="KW-0472">Membrane</keyword>
<reference evidence="3" key="1">
    <citation type="submission" date="2022-08" db="EMBL/GenBank/DDBJ databases">
        <authorList>
            <person name="Vandamme P."/>
            <person name="Hettiarachchi A."/>
            <person name="Peeters C."/>
            <person name="Cnockaert M."/>
            <person name="Carlier A."/>
        </authorList>
    </citation>
    <scope>NUCLEOTIDE SEQUENCE</scope>
    <source>
        <strain evidence="3">LMG 31809</strain>
    </source>
</reference>
<evidence type="ECO:0000256" key="1">
    <source>
        <dbReference type="SAM" id="Phobius"/>
    </source>
</evidence>
<dbReference type="RefSeq" id="WP_274943252.1">
    <property type="nucleotide sequence ID" value="NZ_JANWOI010000002.1"/>
</dbReference>
<reference evidence="3" key="2">
    <citation type="journal article" date="2023" name="Syst. Appl. Microbiol.">
        <title>Govania unica gen. nov., sp. nov., a rare biosphere bacterium that represents a novel family in the class Alphaproteobacteria.</title>
        <authorList>
            <person name="Vandamme P."/>
            <person name="Peeters C."/>
            <person name="Hettiarachchi A."/>
            <person name="Cnockaert M."/>
            <person name="Carlier A."/>
        </authorList>
    </citation>
    <scope>NUCLEOTIDE SEQUENCE</scope>
    <source>
        <strain evidence="3">LMG 31809</strain>
    </source>
</reference>
<keyword evidence="1" id="KW-0812">Transmembrane</keyword>
<comment type="caution">
    <text evidence="3">The sequence shown here is derived from an EMBL/GenBank/DDBJ whole genome shotgun (WGS) entry which is preliminary data.</text>
</comment>
<proteinExistence type="predicted"/>
<feature type="domain" description="YhdP central" evidence="2">
    <location>
        <begin position="301"/>
        <end position="847"/>
    </location>
</feature>
<protein>
    <submittedName>
        <fullName evidence="3">DUF3971 domain-containing protein</fullName>
    </submittedName>
</protein>
<accession>A0A9X3TX08</accession>
<gene>
    <name evidence="3" type="ORF">NYP16_06235</name>
</gene>
<evidence type="ECO:0000313" key="3">
    <source>
        <dbReference type="EMBL" id="MDA5193550.1"/>
    </source>
</evidence>
<dbReference type="InterPro" id="IPR025263">
    <property type="entry name" value="YhdP_central"/>
</dbReference>
<organism evidence="3 4">
    <name type="scientific">Govanella unica</name>
    <dbReference type="NCBI Taxonomy" id="2975056"/>
    <lineage>
        <taxon>Bacteria</taxon>
        <taxon>Pseudomonadati</taxon>
        <taxon>Pseudomonadota</taxon>
        <taxon>Alphaproteobacteria</taxon>
        <taxon>Emcibacterales</taxon>
        <taxon>Govanellaceae</taxon>
        <taxon>Govanella</taxon>
    </lineage>
</organism>
<name>A0A9X3TX08_9PROT</name>
<dbReference type="EMBL" id="JANWOI010000002">
    <property type="protein sequence ID" value="MDA5193550.1"/>
    <property type="molecule type" value="Genomic_DNA"/>
</dbReference>
<sequence length="1085" mass="115831">MTDPVPPVTDQGSTEPAVATASGRHWHVLHLVMKGAWISLGLVLVLLIVLVVRIAIGPVSLGPLAPFLKAGLSDSRSDLQFEFDDGEVAWLGRKEGLKAPGQKDRLLPGFEFRLHNVRVRNAQQQVLLTVPDAALTLSTTALIAGDIAPGRIELNGLHLALDWTKGDLFAALTEGEGEGVGPVLRELLEPVKSGTTIGYLRVIGIRGADVRLHEAMTGSDWALRDAALLLQRSTTRVSMHASGALLRDGSAATPVEISSILEPEATATTMAIRFKDFNPSRFAGQSEALAKIKVADMALTGVVNLTFKRGGDAELQALTLDLAGGAGVVTLPDLYPDPLRIDGSLLRGSYAPEAGVWTIAEAKLRFAGAEIAASGTYGADDRGPALAITGSISNLPLAQLKDYWPSKYGKEAHDWVRENLTAGRASKASFKVAITPDMWDHAGGMPAEALDLRFDFDGVTAHYLRPMPPIVDGVGTARLSLHEFELKARTGSTAGVTLKDSTIRFDRIHLDGKAEARATLHMEGSVPKVLALIDNKPLGYPSAYGLKPDSVQGQSQTDLTLSFPLIKNVSLDDVKFDVKSRLDGVAIPELFTGVTLRSDHLELAVTPTNLSGKGQISLNTVPFALDWAENFLAGKGALSSTFHLKGRVAGKDWDVINLPFAEVVKGPADVDFTLRGSGPTIKRGEGRMDFTAASFGFHDIGWTKPAGIASEARFRFVKPAPDRLVVQDLTYSDPGMQASGSLTTSDARGLEKMVIDSLRAGRTMLAATVTRNPANDYDVALTAATLDGSFYINRLLHSKAVAAGAAEPEMKLPNFTLDAYAAELYALEGVQTRNVEVKARYHQERWGTSKLSGDYAKGGRFQFALADPEDARPRSFTLMSTNAGETAHGLGLLNHALGGVLTATGTMTEPGPEQVVTASIEARDFRLTKAPVLTKILTIGSLTGIRDILSGDGVTFERAIVPLTFKHGLIRVDNGRAWGAAIGVTLKGEFDIDSGQTAVGGTIVPSYTANNVLGKLPFIGNLIMGGEGKGLFAFTYNVKGSFDNPDVSVNPLAVLTPGFLRWIFEPNPKLKKPKESEAKAETDVE</sequence>
<evidence type="ECO:0000259" key="2">
    <source>
        <dbReference type="Pfam" id="PF13116"/>
    </source>
</evidence>
<keyword evidence="4" id="KW-1185">Reference proteome</keyword>
<dbReference type="AlphaFoldDB" id="A0A9X3TX08"/>